<name>A0A8S0PL69_OLEEU</name>
<keyword evidence="2" id="KW-1185">Reference proteome</keyword>
<dbReference type="PANTHER" id="PTHR14000">
    <property type="entry name" value="FINGER CCCH DOMAIN PROTEIN, PUTATIVE (DUF3755)-RELATED"/>
    <property type="match status" value="1"/>
</dbReference>
<evidence type="ECO:0000313" key="2">
    <source>
        <dbReference type="Proteomes" id="UP000594638"/>
    </source>
</evidence>
<dbReference type="Gramene" id="OE9A034574T1">
    <property type="protein sequence ID" value="OE9A034574C1"/>
    <property type="gene ID" value="OE9A034574"/>
</dbReference>
<dbReference type="Proteomes" id="UP000594638">
    <property type="component" value="Unassembled WGS sequence"/>
</dbReference>
<protein>
    <submittedName>
        <fullName evidence="1">DIV and RAD interacting factor 1</fullName>
    </submittedName>
</protein>
<proteinExistence type="predicted"/>
<organism evidence="1 2">
    <name type="scientific">Olea europaea subsp. europaea</name>
    <dbReference type="NCBI Taxonomy" id="158383"/>
    <lineage>
        <taxon>Eukaryota</taxon>
        <taxon>Viridiplantae</taxon>
        <taxon>Streptophyta</taxon>
        <taxon>Embryophyta</taxon>
        <taxon>Tracheophyta</taxon>
        <taxon>Spermatophyta</taxon>
        <taxon>Magnoliopsida</taxon>
        <taxon>eudicotyledons</taxon>
        <taxon>Gunneridae</taxon>
        <taxon>Pentapetalae</taxon>
        <taxon>asterids</taxon>
        <taxon>lamiids</taxon>
        <taxon>Lamiales</taxon>
        <taxon>Oleaceae</taxon>
        <taxon>Oleeae</taxon>
        <taxon>Olea</taxon>
    </lineage>
</organism>
<sequence>MVPLQDKGLEFHIENLYQWYRSKHHVSRLQSSGKDGDAGIAVFVQDWQCSSRTSHRLVQSQSDVGAGMAECGGLLWFTLQDIGGATGQLLEQNAQAFNQISANFAAVKIHENINLFCQTRNNILTMLNEIEAKKAALPKQMPPFPVKLNEELADSILRQTSMLMPMPNQS</sequence>
<dbReference type="PANTHER" id="PTHR14000:SF1">
    <property type="entry name" value="HISTONE H2A DEUBIQUITINASE (DUF3755)"/>
    <property type="match status" value="1"/>
</dbReference>
<dbReference type="OrthoDB" id="19768at2759"/>
<dbReference type="EMBL" id="CACTIH010000131">
    <property type="protein sequence ID" value="CAA2954951.1"/>
    <property type="molecule type" value="Genomic_DNA"/>
</dbReference>
<reference evidence="1 2" key="1">
    <citation type="submission" date="2019-12" db="EMBL/GenBank/DDBJ databases">
        <authorList>
            <person name="Alioto T."/>
            <person name="Alioto T."/>
            <person name="Gomez Garrido J."/>
        </authorList>
    </citation>
    <scope>NUCLEOTIDE SEQUENCE [LARGE SCALE GENOMIC DNA]</scope>
</reference>
<accession>A0A8S0PL69</accession>
<gene>
    <name evidence="1" type="ORF">OLEA9_A034574</name>
</gene>
<evidence type="ECO:0000313" key="1">
    <source>
        <dbReference type="EMBL" id="CAA2954951.1"/>
    </source>
</evidence>
<comment type="caution">
    <text evidence="1">The sequence shown here is derived from an EMBL/GenBank/DDBJ whole genome shotgun (WGS) entry which is preliminary data.</text>
</comment>
<dbReference type="InterPro" id="IPR022228">
    <property type="entry name" value="DUF3755"/>
</dbReference>
<dbReference type="AlphaFoldDB" id="A0A8S0PL69"/>
<dbReference type="Pfam" id="PF12579">
    <property type="entry name" value="DUF3755"/>
    <property type="match status" value="1"/>
</dbReference>